<evidence type="ECO:0000313" key="21">
    <source>
        <dbReference type="Proteomes" id="UP000316425"/>
    </source>
</evidence>
<accession>A0A556PGY8</accession>
<evidence type="ECO:0000256" key="5">
    <source>
        <dbReference type="ARBA" id="ARBA00022645"/>
    </source>
</evidence>
<evidence type="ECO:0000259" key="18">
    <source>
        <dbReference type="Pfam" id="PF00905"/>
    </source>
</evidence>
<evidence type="ECO:0000256" key="15">
    <source>
        <dbReference type="ARBA" id="ARBA00034000"/>
    </source>
</evidence>
<evidence type="ECO:0000256" key="17">
    <source>
        <dbReference type="SAM" id="Phobius"/>
    </source>
</evidence>
<dbReference type="InterPro" id="IPR001264">
    <property type="entry name" value="Glyco_trans_51"/>
</dbReference>
<evidence type="ECO:0000256" key="2">
    <source>
        <dbReference type="ARBA" id="ARBA00007090"/>
    </source>
</evidence>
<evidence type="ECO:0000256" key="7">
    <source>
        <dbReference type="ARBA" id="ARBA00022676"/>
    </source>
</evidence>
<comment type="similarity">
    <text evidence="3">In the N-terminal section; belongs to the glycosyltransferase 51 family.</text>
</comment>
<dbReference type="AlphaFoldDB" id="A0A556PGY8"/>
<feature type="domain" description="Glycosyl transferase family 51" evidence="19">
    <location>
        <begin position="57"/>
        <end position="223"/>
    </location>
</feature>
<evidence type="ECO:0000256" key="4">
    <source>
        <dbReference type="ARBA" id="ARBA00022475"/>
    </source>
</evidence>
<keyword evidence="17" id="KW-1133">Transmembrane helix</keyword>
<evidence type="ECO:0000256" key="10">
    <source>
        <dbReference type="ARBA" id="ARBA00022960"/>
    </source>
</evidence>
<dbReference type="GO" id="GO:0009252">
    <property type="term" value="P:peptidoglycan biosynthetic process"/>
    <property type="evidence" value="ECO:0007669"/>
    <property type="project" value="UniProtKB-KW"/>
</dbReference>
<comment type="subcellular location">
    <subcellularLocation>
        <location evidence="1">Cell membrane</location>
    </subcellularLocation>
</comment>
<keyword evidence="8" id="KW-0808">Transferase</keyword>
<dbReference type="GO" id="GO:0008360">
    <property type="term" value="P:regulation of cell shape"/>
    <property type="evidence" value="ECO:0007669"/>
    <property type="project" value="UniProtKB-KW"/>
</dbReference>
<dbReference type="InterPro" id="IPR050396">
    <property type="entry name" value="Glycosyltr_51/Transpeptidase"/>
</dbReference>
<dbReference type="Proteomes" id="UP000316425">
    <property type="component" value="Unassembled WGS sequence"/>
</dbReference>
<dbReference type="Pfam" id="PF00905">
    <property type="entry name" value="Transpeptidase"/>
    <property type="match status" value="1"/>
</dbReference>
<feature type="transmembrane region" description="Helical" evidence="17">
    <location>
        <begin position="5"/>
        <end position="30"/>
    </location>
</feature>
<dbReference type="NCBIfam" id="TIGR02074">
    <property type="entry name" value="PBP_1a_fam"/>
    <property type="match status" value="1"/>
</dbReference>
<keyword evidence="6" id="KW-0645">Protease</keyword>
<evidence type="ECO:0000256" key="14">
    <source>
        <dbReference type="ARBA" id="ARBA00023316"/>
    </source>
</evidence>
<dbReference type="GO" id="GO:0009002">
    <property type="term" value="F:serine-type D-Ala-D-Ala carboxypeptidase activity"/>
    <property type="evidence" value="ECO:0007669"/>
    <property type="project" value="UniProtKB-EC"/>
</dbReference>
<dbReference type="InterPro" id="IPR001460">
    <property type="entry name" value="PCN-bd_Tpept"/>
</dbReference>
<keyword evidence="12 17" id="KW-0472">Membrane</keyword>
<evidence type="ECO:0000256" key="8">
    <source>
        <dbReference type="ARBA" id="ARBA00022679"/>
    </source>
</evidence>
<dbReference type="OrthoDB" id="9766909at2"/>
<evidence type="ECO:0000256" key="13">
    <source>
        <dbReference type="ARBA" id="ARBA00023268"/>
    </source>
</evidence>
<dbReference type="RefSeq" id="WP_144088939.1">
    <property type="nucleotide sequence ID" value="NZ_VMHE01000014.1"/>
</dbReference>
<dbReference type="Gene3D" id="3.40.710.10">
    <property type="entry name" value="DD-peptidase/beta-lactamase superfamily"/>
    <property type="match status" value="1"/>
</dbReference>
<dbReference type="GO" id="GO:0008955">
    <property type="term" value="F:peptidoglycan glycosyltransferase activity"/>
    <property type="evidence" value="ECO:0007669"/>
    <property type="project" value="UniProtKB-EC"/>
</dbReference>
<comment type="caution">
    <text evidence="20">The sequence shown here is derived from an EMBL/GenBank/DDBJ whole genome shotgun (WGS) entry which is preliminary data.</text>
</comment>
<dbReference type="Gene3D" id="1.10.3810.10">
    <property type="entry name" value="Biosynthetic peptidoglycan transglycosylase-like"/>
    <property type="match status" value="1"/>
</dbReference>
<evidence type="ECO:0000256" key="9">
    <source>
        <dbReference type="ARBA" id="ARBA00022801"/>
    </source>
</evidence>
<dbReference type="SUPFAM" id="SSF56601">
    <property type="entry name" value="beta-lactamase/transpeptidase-like"/>
    <property type="match status" value="1"/>
</dbReference>
<dbReference type="GO" id="GO:0030288">
    <property type="term" value="C:outer membrane-bounded periplasmic space"/>
    <property type="evidence" value="ECO:0007669"/>
    <property type="project" value="TreeGrafter"/>
</dbReference>
<dbReference type="GO" id="GO:0008658">
    <property type="term" value="F:penicillin binding"/>
    <property type="evidence" value="ECO:0007669"/>
    <property type="project" value="InterPro"/>
</dbReference>
<dbReference type="PANTHER" id="PTHR32282:SF11">
    <property type="entry name" value="PENICILLIN-BINDING PROTEIN 1B"/>
    <property type="match status" value="1"/>
</dbReference>
<keyword evidence="14" id="KW-0961">Cell wall biogenesis/degradation</keyword>
<evidence type="ECO:0000256" key="6">
    <source>
        <dbReference type="ARBA" id="ARBA00022670"/>
    </source>
</evidence>
<keyword evidence="11" id="KW-0573">Peptidoglycan synthesis</keyword>
<comment type="catalytic activity">
    <reaction evidence="15">
        <text>Preferential cleavage: (Ac)2-L-Lys-D-Ala-|-D-Ala. Also transpeptidation of peptidyl-alanyl moieties that are N-acyl substituents of D-alanine.</text>
        <dbReference type="EC" id="3.4.16.4"/>
    </reaction>
</comment>
<name>A0A556PGY8_9BACI</name>
<keyword evidence="21" id="KW-1185">Reference proteome</keyword>
<comment type="similarity">
    <text evidence="2">In the C-terminal section; belongs to the transpeptidase family.</text>
</comment>
<dbReference type="Pfam" id="PF00912">
    <property type="entry name" value="Transgly"/>
    <property type="match status" value="1"/>
</dbReference>
<reference evidence="20 21" key="1">
    <citation type="submission" date="2019-07" db="EMBL/GenBank/DDBJ databases">
        <title>Allobacillus sp. nov. SKP isolated from shrimp paste of Euphausiacea.</title>
        <authorList>
            <person name="Kanchanasin P."/>
            <person name="Tanasupawat S."/>
            <person name="Shi W."/>
            <person name="Wu L."/>
            <person name="Ma J."/>
        </authorList>
    </citation>
    <scope>NUCLEOTIDE SEQUENCE [LARGE SCALE GENOMIC DNA]</scope>
    <source>
        <strain evidence="20 21">SKP4-8</strain>
    </source>
</reference>
<dbReference type="InterPro" id="IPR036950">
    <property type="entry name" value="PBP_transglycosylase"/>
</dbReference>
<dbReference type="SUPFAM" id="SSF53955">
    <property type="entry name" value="Lysozyme-like"/>
    <property type="match status" value="1"/>
</dbReference>
<keyword evidence="17" id="KW-0812">Transmembrane</keyword>
<evidence type="ECO:0000256" key="1">
    <source>
        <dbReference type="ARBA" id="ARBA00004236"/>
    </source>
</evidence>
<feature type="domain" description="Penicillin-binding protein transpeptidase" evidence="18">
    <location>
        <begin position="315"/>
        <end position="589"/>
    </location>
</feature>
<dbReference type="InterPro" id="IPR012338">
    <property type="entry name" value="Beta-lactam/transpept-like"/>
</dbReference>
<comment type="catalytic activity">
    <reaction evidence="16">
        <text>[GlcNAc-(1-&gt;4)-Mur2Ac(oyl-L-Ala-gamma-D-Glu-L-Lys-D-Ala-D-Ala)](n)-di-trans,octa-cis-undecaprenyl diphosphate + beta-D-GlcNAc-(1-&gt;4)-Mur2Ac(oyl-L-Ala-gamma-D-Glu-L-Lys-D-Ala-D-Ala)-di-trans,octa-cis-undecaprenyl diphosphate = [GlcNAc-(1-&gt;4)-Mur2Ac(oyl-L-Ala-gamma-D-Glu-L-Lys-D-Ala-D-Ala)](n+1)-di-trans,octa-cis-undecaprenyl diphosphate + di-trans,octa-cis-undecaprenyl diphosphate + H(+)</text>
        <dbReference type="Rhea" id="RHEA:23708"/>
        <dbReference type="Rhea" id="RHEA-COMP:9602"/>
        <dbReference type="Rhea" id="RHEA-COMP:9603"/>
        <dbReference type="ChEBI" id="CHEBI:15378"/>
        <dbReference type="ChEBI" id="CHEBI:58405"/>
        <dbReference type="ChEBI" id="CHEBI:60033"/>
        <dbReference type="ChEBI" id="CHEBI:78435"/>
        <dbReference type="EC" id="2.4.99.28"/>
    </reaction>
</comment>
<evidence type="ECO:0000256" key="11">
    <source>
        <dbReference type="ARBA" id="ARBA00022984"/>
    </source>
</evidence>
<keyword evidence="5" id="KW-0121">Carboxypeptidase</keyword>
<sequence length="645" mass="72557">MFKKLFFSIIIVGSFMLSAFAVIVLFTYLLGPPDTNFHQQTQFFDRDENLLETQALVDQREYIAIEEVSQHLKNAFTAAEDQHFYNHHGFDLKRIGGALYQNVIHQDKRQGASTITQQYAKNLYFTNEKTWTRKFKEALASMRLEMFLTKDEIFEGYLNTIYFGHGQYGVEAASQYFFDKSARDLEADEAALLAGIPKGPAIYSPLNDYERSLERQRWILRRMVSLNLLDQQTFDAIKNRDVPIVTTVASDANKDSLYFMDTAMKQAAELLGISREELKHGGYNVYTTMDVQAQEHLSATVKENLPEGELQVGSVTIDHHSGEIVALQGGRDYKQSSYNRATHASRMTGSTFKPILYYAALLYGFTPATTLESTETTFQLENGKTYKPSNYGDLYANGPITLAQALAISDNIYAVKTNQFLTSDNLIEAARTFGIEDDLPSVPSLALGSGSTSVMSMTEAYGLLANGGLSVDPYIVKKITNEDGEVLYEHEPEPSERVLDKDYAFVLTHMLTGIFDERLNSYSRVTGATIAPMLTHHYAGKSGTTPNDSWMIGYSPYYTTAVWTGYDDNQEIVKREDLVAAKQIWAEYMEKIHENKPAQPFKVPDGVTGSYIDPDTGYLQGPACEDRTRLMYFIKGTVPKNVCTE</sequence>
<dbReference type="GO" id="GO:0006508">
    <property type="term" value="P:proteolysis"/>
    <property type="evidence" value="ECO:0007669"/>
    <property type="project" value="UniProtKB-KW"/>
</dbReference>
<protein>
    <submittedName>
        <fullName evidence="20">PBP1A family penicillin-binding protein</fullName>
    </submittedName>
</protein>
<gene>
    <name evidence="20" type="ORF">FPQ13_08620</name>
</gene>
<keyword evidence="4" id="KW-1003">Cell membrane</keyword>
<keyword evidence="7" id="KW-0328">Glycosyltransferase</keyword>
<evidence type="ECO:0000256" key="3">
    <source>
        <dbReference type="ARBA" id="ARBA00007739"/>
    </source>
</evidence>
<dbReference type="InterPro" id="IPR023346">
    <property type="entry name" value="Lysozyme-like_dom_sf"/>
</dbReference>
<evidence type="ECO:0000259" key="19">
    <source>
        <dbReference type="Pfam" id="PF00912"/>
    </source>
</evidence>
<evidence type="ECO:0000256" key="12">
    <source>
        <dbReference type="ARBA" id="ARBA00023136"/>
    </source>
</evidence>
<evidence type="ECO:0000256" key="16">
    <source>
        <dbReference type="ARBA" id="ARBA00049902"/>
    </source>
</evidence>
<dbReference type="GO" id="GO:0071555">
    <property type="term" value="P:cell wall organization"/>
    <property type="evidence" value="ECO:0007669"/>
    <property type="project" value="UniProtKB-KW"/>
</dbReference>
<dbReference type="FunFam" id="1.10.3810.10:FF:000001">
    <property type="entry name" value="Penicillin-binding protein 1A"/>
    <property type="match status" value="1"/>
</dbReference>
<keyword evidence="9" id="KW-0378">Hydrolase</keyword>
<proteinExistence type="inferred from homology"/>
<dbReference type="PANTHER" id="PTHR32282">
    <property type="entry name" value="BINDING PROTEIN TRANSPEPTIDASE, PUTATIVE-RELATED"/>
    <property type="match status" value="1"/>
</dbReference>
<dbReference type="EMBL" id="VMHE01000014">
    <property type="protein sequence ID" value="TSJ63655.1"/>
    <property type="molecule type" value="Genomic_DNA"/>
</dbReference>
<dbReference type="GO" id="GO:0005886">
    <property type="term" value="C:plasma membrane"/>
    <property type="evidence" value="ECO:0007669"/>
    <property type="project" value="UniProtKB-SubCell"/>
</dbReference>
<evidence type="ECO:0000313" key="20">
    <source>
        <dbReference type="EMBL" id="TSJ63655.1"/>
    </source>
</evidence>
<keyword evidence="10" id="KW-0133">Cell shape</keyword>
<keyword evidence="13" id="KW-0511">Multifunctional enzyme</keyword>
<organism evidence="20 21">
    <name type="scientific">Allobacillus salarius</name>
    <dbReference type="NCBI Taxonomy" id="1955272"/>
    <lineage>
        <taxon>Bacteria</taxon>
        <taxon>Bacillati</taxon>
        <taxon>Bacillota</taxon>
        <taxon>Bacilli</taxon>
        <taxon>Bacillales</taxon>
        <taxon>Bacillaceae</taxon>
        <taxon>Allobacillus</taxon>
    </lineage>
</organism>